<organism evidence="1 3">
    <name type="scientific">Sulfuracidifex tepidarius</name>
    <dbReference type="NCBI Taxonomy" id="1294262"/>
    <lineage>
        <taxon>Archaea</taxon>
        <taxon>Thermoproteota</taxon>
        <taxon>Thermoprotei</taxon>
        <taxon>Sulfolobales</taxon>
        <taxon>Sulfolobaceae</taxon>
        <taxon>Sulfuracidifex</taxon>
    </lineage>
</organism>
<dbReference type="EMBL" id="AP018929">
    <property type="protein sequence ID" value="BBG22942.1"/>
    <property type="molecule type" value="Genomic_DNA"/>
</dbReference>
<dbReference type="RefSeq" id="WP_054846404.1">
    <property type="nucleotide sequence ID" value="NZ_AP018929.1"/>
</dbReference>
<proteinExistence type="predicted"/>
<reference evidence="4" key="1">
    <citation type="submission" date="2018-09" db="EMBL/GenBank/DDBJ databases">
        <title>Complete Genome Sequencing of Sulfolobus sp. JCM 16834.</title>
        <authorList>
            <person name="Kato S."/>
            <person name="Itoh T."/>
            <person name="Ohkuma M."/>
        </authorList>
    </citation>
    <scope>NUCLEOTIDE SEQUENCE [LARGE SCALE GENOMIC DNA]</scope>
    <source>
        <strain evidence="4">IC-007</strain>
    </source>
</reference>
<dbReference type="EMBL" id="AP018930">
    <property type="protein sequence ID" value="BBG25702.1"/>
    <property type="molecule type" value="Genomic_DNA"/>
</dbReference>
<evidence type="ECO:0000313" key="1">
    <source>
        <dbReference type="EMBL" id="BBG22942.1"/>
    </source>
</evidence>
<accession>A0A510DRZ2</accession>
<evidence type="ECO:0000313" key="4">
    <source>
        <dbReference type="Proteomes" id="UP000325030"/>
    </source>
</evidence>
<dbReference type="AlphaFoldDB" id="A0A510DRZ2"/>
<evidence type="ECO:0000313" key="3">
    <source>
        <dbReference type="Proteomes" id="UP000322983"/>
    </source>
</evidence>
<dbReference type="Proteomes" id="UP000325030">
    <property type="component" value="Chromosome"/>
</dbReference>
<keyword evidence="3" id="KW-1185">Reference proteome</keyword>
<evidence type="ECO:0000313" key="2">
    <source>
        <dbReference type="EMBL" id="BBG25702.1"/>
    </source>
</evidence>
<dbReference type="KEGG" id="step:IC006_0226"/>
<reference evidence="1 3" key="2">
    <citation type="journal article" date="2020" name="Int. J. Syst. Evol. Microbiol.">
        <title>Sulfuracidifex tepidarius gen. nov., sp. nov. and transfer of Sulfolobus metallicus Huber and Stetter 1992 to the genus Sulfuracidifex as Sulfuracidifex metallicus comb. nov.</title>
        <authorList>
            <person name="Itoh T."/>
            <person name="Miura T."/>
            <person name="Sakai H.D."/>
            <person name="Kato S."/>
            <person name="Ohkuma M."/>
            <person name="Takashina T."/>
        </authorList>
    </citation>
    <scope>NUCLEOTIDE SEQUENCE [LARGE SCALE GENOMIC DNA]</scope>
    <source>
        <strain evidence="1 3">IC-006</strain>
        <strain evidence="2">IC-007</strain>
    </source>
</reference>
<name>A0A510DRZ2_9CREN</name>
<accession>A0A510DZR0</accession>
<gene>
    <name evidence="1" type="ORF">IC006_0226</name>
    <name evidence="2" type="ORF">IC007_0207</name>
</gene>
<dbReference type="Proteomes" id="UP000322983">
    <property type="component" value="Chromosome"/>
</dbReference>
<dbReference type="GeneID" id="41716716"/>
<protein>
    <recommendedName>
        <fullName evidence="5">Dinitrogenase iron-molybdenum cofactor biosynthesis domain-containing protein</fullName>
    </recommendedName>
</protein>
<evidence type="ECO:0008006" key="5">
    <source>
        <dbReference type="Google" id="ProtNLM"/>
    </source>
</evidence>
<sequence length="122" mass="13809">MICTTVDKDMRIQVFSKGELMILYDPEKKEVVYKEDNVALKSKARRPEATKECIKLKADTILGAHGSFCFPSFMMGRKAGKKLIYADPGTPVFEVKGKEVTISEVLYSSFTAMKERLTEHHT</sequence>
<dbReference type="OrthoDB" id="42183at2157"/>